<evidence type="ECO:0000256" key="1">
    <source>
        <dbReference type="ARBA" id="ARBA00022801"/>
    </source>
</evidence>
<dbReference type="AlphaFoldDB" id="J7ILW3"/>
<reference evidence="4" key="2">
    <citation type="submission" date="2012-08" db="EMBL/GenBank/DDBJ databases">
        <title>Finished genome of Desulfosporosinus meridiei DSM 13257.</title>
        <authorList>
            <person name="Huntemann M."/>
            <person name="Wei C.-L."/>
            <person name="Han J."/>
            <person name="Detter J.C."/>
            <person name="Han C."/>
            <person name="Davenport K."/>
            <person name="Daligault H."/>
            <person name="Erkkila T."/>
            <person name="Gu W."/>
            <person name="Munk A.C.C."/>
            <person name="Teshima H."/>
            <person name="Xu Y."/>
            <person name="Chain P."/>
            <person name="Tapia R."/>
            <person name="Chen A."/>
            <person name="Krypides N."/>
            <person name="Mavromatis K."/>
            <person name="Markowitz V."/>
            <person name="Szeto E."/>
            <person name="Ivanova N."/>
            <person name="Mikhailova N."/>
            <person name="Ovchinnikova G."/>
            <person name="Pagani I."/>
            <person name="Pati A."/>
            <person name="Goodwin L."/>
            <person name="Peters L."/>
            <person name="Pitluck S."/>
            <person name="Woyke T."/>
            <person name="Pester M."/>
            <person name="Spring S."/>
            <person name="Ollivier B."/>
            <person name="Rattei T."/>
            <person name="Klenk H.-P."/>
            <person name="Wagner M."/>
            <person name="Loy A."/>
        </authorList>
    </citation>
    <scope>NUCLEOTIDE SEQUENCE [LARGE SCALE GENOMIC DNA]</scope>
    <source>
        <strain evidence="4">ATCC BAA-275 / DSM 13257 / NCIMB 13706 / S10</strain>
    </source>
</reference>
<dbReference type="GO" id="GO:0016787">
    <property type="term" value="F:hydrolase activity"/>
    <property type="evidence" value="ECO:0007669"/>
    <property type="project" value="UniProtKB-KW"/>
</dbReference>
<dbReference type="STRING" id="768704.Desmer_0745"/>
<dbReference type="Proteomes" id="UP000005262">
    <property type="component" value="Chromosome"/>
</dbReference>
<keyword evidence="1" id="KW-0378">Hydrolase</keyword>
<keyword evidence="4" id="KW-1185">Reference proteome</keyword>
<feature type="domain" description="HD" evidence="2">
    <location>
        <begin position="159"/>
        <end position="279"/>
    </location>
</feature>
<dbReference type="PANTHER" id="PTHR37294:SF1">
    <property type="entry name" value="3'-5' EXORIBONUCLEASE YHAM"/>
    <property type="match status" value="1"/>
</dbReference>
<dbReference type="InterPro" id="IPR006675">
    <property type="entry name" value="HDIG_dom"/>
</dbReference>
<dbReference type="Pfam" id="PF01336">
    <property type="entry name" value="tRNA_anti-codon"/>
    <property type="match status" value="1"/>
</dbReference>
<dbReference type="PROSITE" id="PS51831">
    <property type="entry name" value="HD"/>
    <property type="match status" value="1"/>
</dbReference>
<name>J7ILW3_DESMD</name>
<dbReference type="InterPro" id="IPR003607">
    <property type="entry name" value="HD/PDEase_dom"/>
</dbReference>
<dbReference type="InterPro" id="IPR050798">
    <property type="entry name" value="YhaM_exoribonuc/phosphodiest"/>
</dbReference>
<dbReference type="GO" id="GO:0031125">
    <property type="term" value="P:rRNA 3'-end processing"/>
    <property type="evidence" value="ECO:0007669"/>
    <property type="project" value="TreeGrafter"/>
</dbReference>
<dbReference type="CDD" id="cd00077">
    <property type="entry name" value="HDc"/>
    <property type="match status" value="1"/>
</dbReference>
<organism evidence="3 4">
    <name type="scientific">Desulfosporosinus meridiei (strain ATCC BAA-275 / DSM 13257 / KCTC 12902 / NCIMB 13706 / S10)</name>
    <dbReference type="NCBI Taxonomy" id="768704"/>
    <lineage>
        <taxon>Bacteria</taxon>
        <taxon>Bacillati</taxon>
        <taxon>Bacillota</taxon>
        <taxon>Clostridia</taxon>
        <taxon>Eubacteriales</taxon>
        <taxon>Desulfitobacteriaceae</taxon>
        <taxon>Desulfosporosinus</taxon>
    </lineage>
</organism>
<protein>
    <submittedName>
        <fullName evidence="3">Putative domain HDIG-containing protein</fullName>
    </submittedName>
</protein>
<dbReference type="HOGENOM" id="CLU_056349_2_0_9"/>
<dbReference type="GO" id="GO:0003676">
    <property type="term" value="F:nucleic acid binding"/>
    <property type="evidence" value="ECO:0007669"/>
    <property type="project" value="InterPro"/>
</dbReference>
<dbReference type="InterPro" id="IPR012340">
    <property type="entry name" value="NA-bd_OB-fold"/>
</dbReference>
<dbReference type="OrthoDB" id="9778453at2"/>
<sequence>MLKDCNAGERFEGVLLINEWKEVPFRQKPGAYLSLTCQDSSGQMQGKMWNYDPQVLVLLKDQDIVRIKGVASEYRGTLDLTIETIKIVAEEDVDLSELLPSSPIAASELEKRLTVLIEKTSQRELRALLEQVFGHPEWGDAFRKAPAAMKVHQAYLRGLWEHSVRVAELVEEIAKYYPKMNRDLAVTGALLHDLGKIGEYNYERGIKFTTEGRLLGHIILGIELLTEEITKISDFPRELRSKLLHIITSHHGKYEWQSPKRPKLMEALVIHYADALDAELYQFEQAKENHPEDEWSPYIPSMERYIYLK</sequence>
<proteinExistence type="predicted"/>
<reference evidence="3 4" key="1">
    <citation type="journal article" date="2012" name="J. Bacteriol.">
        <title>Complete genome sequences of Desulfosporosinus orientis DSM765T, Desulfosporosinus youngiae DSM17734T, Desulfosporosinus meridiei DSM13257T, and Desulfosporosinus acidiphilus DSM22704T.</title>
        <authorList>
            <person name="Pester M."/>
            <person name="Brambilla E."/>
            <person name="Alazard D."/>
            <person name="Rattei T."/>
            <person name="Weinmaier T."/>
            <person name="Han J."/>
            <person name="Lucas S."/>
            <person name="Lapidus A."/>
            <person name="Cheng J.F."/>
            <person name="Goodwin L."/>
            <person name="Pitluck S."/>
            <person name="Peters L."/>
            <person name="Ovchinnikova G."/>
            <person name="Teshima H."/>
            <person name="Detter J.C."/>
            <person name="Han C.S."/>
            <person name="Tapia R."/>
            <person name="Land M.L."/>
            <person name="Hauser L."/>
            <person name="Kyrpides N.C."/>
            <person name="Ivanova N.N."/>
            <person name="Pagani I."/>
            <person name="Huntmann M."/>
            <person name="Wei C.L."/>
            <person name="Davenport K.W."/>
            <person name="Daligault H."/>
            <person name="Chain P.S."/>
            <person name="Chen A."/>
            <person name="Mavromatis K."/>
            <person name="Markowitz V."/>
            <person name="Szeto E."/>
            <person name="Mikhailova N."/>
            <person name="Pati A."/>
            <person name="Wagner M."/>
            <person name="Woyke T."/>
            <person name="Ollivier B."/>
            <person name="Klenk H.P."/>
            <person name="Spring S."/>
            <person name="Loy A."/>
        </authorList>
    </citation>
    <scope>NUCLEOTIDE SEQUENCE [LARGE SCALE GENOMIC DNA]</scope>
    <source>
        <strain evidence="4">ATCC BAA-275 / DSM 13257 / NCIMB 13706 / S10</strain>
    </source>
</reference>
<dbReference type="Gene3D" id="1.10.3210.10">
    <property type="entry name" value="Hypothetical protein af1432"/>
    <property type="match status" value="1"/>
</dbReference>
<dbReference type="EMBL" id="CP003629">
    <property type="protein sequence ID" value="AFQ42777.1"/>
    <property type="molecule type" value="Genomic_DNA"/>
</dbReference>
<dbReference type="eggNOG" id="COG3481">
    <property type="taxonomic scope" value="Bacteria"/>
</dbReference>
<dbReference type="SUPFAM" id="SSF109604">
    <property type="entry name" value="HD-domain/PDEase-like"/>
    <property type="match status" value="1"/>
</dbReference>
<dbReference type="Pfam" id="PF01966">
    <property type="entry name" value="HD"/>
    <property type="match status" value="1"/>
</dbReference>
<evidence type="ECO:0000313" key="4">
    <source>
        <dbReference type="Proteomes" id="UP000005262"/>
    </source>
</evidence>
<dbReference type="KEGG" id="dmi:Desmer_0745"/>
<dbReference type="NCBIfam" id="TIGR00277">
    <property type="entry name" value="HDIG"/>
    <property type="match status" value="1"/>
</dbReference>
<dbReference type="PANTHER" id="PTHR37294">
    <property type="entry name" value="3'-5' EXORIBONUCLEASE YHAM"/>
    <property type="match status" value="1"/>
</dbReference>
<evidence type="ECO:0000313" key="3">
    <source>
        <dbReference type="EMBL" id="AFQ42777.1"/>
    </source>
</evidence>
<evidence type="ECO:0000259" key="2">
    <source>
        <dbReference type="PROSITE" id="PS51831"/>
    </source>
</evidence>
<dbReference type="RefSeq" id="WP_014901697.1">
    <property type="nucleotide sequence ID" value="NC_018515.1"/>
</dbReference>
<accession>J7ILW3</accession>
<dbReference type="SMART" id="SM00471">
    <property type="entry name" value="HDc"/>
    <property type="match status" value="1"/>
</dbReference>
<gene>
    <name evidence="3" type="ordered locus">Desmer_0745</name>
</gene>
<dbReference type="InterPro" id="IPR004365">
    <property type="entry name" value="NA-bd_OB_tRNA"/>
</dbReference>
<dbReference type="SUPFAM" id="SSF50249">
    <property type="entry name" value="Nucleic acid-binding proteins"/>
    <property type="match status" value="1"/>
</dbReference>
<dbReference type="InterPro" id="IPR006674">
    <property type="entry name" value="HD_domain"/>
</dbReference>
<dbReference type="Gene3D" id="2.40.50.140">
    <property type="entry name" value="Nucleic acid-binding proteins"/>
    <property type="match status" value="1"/>
</dbReference>